<evidence type="ECO:0000313" key="5">
    <source>
        <dbReference type="Proteomes" id="UP000235672"/>
    </source>
</evidence>
<name>A0A2J6Q420_9HELO</name>
<dbReference type="OrthoDB" id="3552883at2759"/>
<keyword evidence="2" id="KW-0472">Membrane</keyword>
<organism evidence="4 5">
    <name type="scientific">Hyaloscypha hepaticicola</name>
    <dbReference type="NCBI Taxonomy" id="2082293"/>
    <lineage>
        <taxon>Eukaryota</taxon>
        <taxon>Fungi</taxon>
        <taxon>Dikarya</taxon>
        <taxon>Ascomycota</taxon>
        <taxon>Pezizomycotina</taxon>
        <taxon>Leotiomycetes</taxon>
        <taxon>Helotiales</taxon>
        <taxon>Hyaloscyphaceae</taxon>
        <taxon>Hyaloscypha</taxon>
    </lineage>
</organism>
<keyword evidence="5" id="KW-1185">Reference proteome</keyword>
<feature type="chain" id="PRO_5014402841" description="Ricin B lectin domain-containing protein" evidence="3">
    <location>
        <begin position="16"/>
        <end position="269"/>
    </location>
</feature>
<feature type="region of interest" description="Disordered" evidence="1">
    <location>
        <begin position="214"/>
        <end position="259"/>
    </location>
</feature>
<evidence type="ECO:0000256" key="3">
    <source>
        <dbReference type="SAM" id="SignalP"/>
    </source>
</evidence>
<evidence type="ECO:0000256" key="1">
    <source>
        <dbReference type="SAM" id="MobiDB-lite"/>
    </source>
</evidence>
<keyword evidence="2" id="KW-1133">Transmembrane helix</keyword>
<feature type="transmembrane region" description="Helical" evidence="2">
    <location>
        <begin position="168"/>
        <end position="192"/>
    </location>
</feature>
<feature type="signal peptide" evidence="3">
    <location>
        <begin position="1"/>
        <end position="15"/>
    </location>
</feature>
<evidence type="ECO:0008006" key="6">
    <source>
        <dbReference type="Google" id="ProtNLM"/>
    </source>
</evidence>
<gene>
    <name evidence="4" type="ORF">NA56DRAFT_659505</name>
</gene>
<evidence type="ECO:0000256" key="2">
    <source>
        <dbReference type="SAM" id="Phobius"/>
    </source>
</evidence>
<dbReference type="AlphaFoldDB" id="A0A2J6Q420"/>
<keyword evidence="2" id="KW-0812">Transmembrane</keyword>
<keyword evidence="3" id="KW-0732">Signal</keyword>
<proteinExistence type="predicted"/>
<dbReference type="EMBL" id="KZ613483">
    <property type="protein sequence ID" value="PMD21025.1"/>
    <property type="molecule type" value="Genomic_DNA"/>
</dbReference>
<evidence type="ECO:0000313" key="4">
    <source>
        <dbReference type="EMBL" id="PMD21025.1"/>
    </source>
</evidence>
<reference evidence="4 5" key="1">
    <citation type="submission" date="2016-05" db="EMBL/GenBank/DDBJ databases">
        <title>A degradative enzymes factory behind the ericoid mycorrhizal symbiosis.</title>
        <authorList>
            <consortium name="DOE Joint Genome Institute"/>
            <person name="Martino E."/>
            <person name="Morin E."/>
            <person name="Grelet G."/>
            <person name="Kuo A."/>
            <person name="Kohler A."/>
            <person name="Daghino S."/>
            <person name="Barry K."/>
            <person name="Choi C."/>
            <person name="Cichocki N."/>
            <person name="Clum A."/>
            <person name="Copeland A."/>
            <person name="Hainaut M."/>
            <person name="Haridas S."/>
            <person name="Labutti K."/>
            <person name="Lindquist E."/>
            <person name="Lipzen A."/>
            <person name="Khouja H.-R."/>
            <person name="Murat C."/>
            <person name="Ohm R."/>
            <person name="Olson A."/>
            <person name="Spatafora J."/>
            <person name="Veneault-Fourrey C."/>
            <person name="Henrissat B."/>
            <person name="Grigoriev I."/>
            <person name="Martin F."/>
            <person name="Perotto S."/>
        </authorList>
    </citation>
    <scope>NUCLEOTIDE SEQUENCE [LARGE SCALE GENOMIC DNA]</scope>
    <source>
        <strain evidence="4 5">UAMH 7357</strain>
    </source>
</reference>
<sequence>MICPISHLWWYQLLADPGTLLSAVSTGRLEITNVQSTSSNWQLLPSDSGYYIRNEALGPLFQLGLSSDSHDPSLVSISLLSTEQQWELRPDDGDGVRVQNVALGEVGILNISRNGPGCDPGDVWSIKPVKLIDDATFLSSTQISLTISNRSVPNDTSAAYPVAPVSPYYIPVGPAAAGITFAVAVVFGIALWRWSPQRRRKRSQQEPQVELAVVNCSPGDPPADAQEPLPQYRARDEGDHLPGYNEEQPHAEVGTLPPVYPRPVAIETC</sequence>
<accession>A0A2J6Q420</accession>
<protein>
    <recommendedName>
        <fullName evidence="6">Ricin B lectin domain-containing protein</fullName>
    </recommendedName>
</protein>
<dbReference type="Proteomes" id="UP000235672">
    <property type="component" value="Unassembled WGS sequence"/>
</dbReference>